<evidence type="ECO:0000313" key="1">
    <source>
        <dbReference type="Proteomes" id="UP000887576"/>
    </source>
</evidence>
<evidence type="ECO:0000313" key="2">
    <source>
        <dbReference type="WBParaSite" id="JU765_v2.g13086.t1"/>
    </source>
</evidence>
<proteinExistence type="predicted"/>
<protein>
    <submittedName>
        <fullName evidence="2">Neuroglian</fullName>
    </submittedName>
</protein>
<accession>A0AC34Q5A4</accession>
<sequence>MEFLFILLLLIVGIRALGPPKLIAQSPDEVWFEPSATEDFVEAKLTLKCEASGNPENFEWQKNHEKLEVDGVKIIWQSAPESGTIIFTDPTANDAGYYQCFVSNIFGTAVSNRVHVQLGVLGHFPSKPLRVIKVDEGDSLSIDCEPPYGIPKPTVFWLYRDTNQSSVIETIRRPHVAVDPDGKLHFSTIYPHDGRPNLIYECAATSPVMRGEYRAGDHVQIIVNPMSRAVGIAAHKMYVSPEHMVVRAGRRLKLMCIFGGRPVPVIKWSKINGELPTTRIKDLNSVDSDYGRSLIIDNVHPEDAGVYECRADDIYHRIRVSVTASPFWLFDPPKDVELPEESTAELNCLASGSPIPLIQWYMNGQPLHDLPENSRRIILDAGRILRIDELDHDVDTGVYQCNASNPLGYIFANAFVNVKAHAPRFRMPDKRVWKVVRKSIIDLSCDVDAAPQPVVRWVDANDQAISVIPGKIHLFANHTLRIYDVNTADEGYYYCNVSNKYGINRAYNKLEVYNPTYFVQVPSPKKLILEANSSVELTCEATSDPRLHVEYQWTKNGKPMNLTDEVETKNGVSKLTLTGVRGNNSGLIDCAAITDVDVKISGMDLLIRDVPNLPEVTKVDCNNKRAIISWKKPDAHGSEIVKFTVEMKTDFKPDRWQVVVEETEVTPAFYQSTITLSPWVNYTFRVFAFNSYGPSEPGYPQNVLPGWPHCSTDKSVPYSNPSNVVAAGDEPDNLVIQWAPMEKYDWNAPELMYLIRYKLNTPETQWKEFLIEDPLENHTIIREQPTFREYLVQVRAVNAEGKSAIEPEVIIGYSGEDVPLEAPKNFQLKKFHNFSTVEFSWDAVDPATVRGHFKGYKLTYWETEKPHFIDYIKIQPESNEAAIFGLEAMKRYSAQIRTINAGYESLPSESVSFTTPEGAPSKVHNLRVHAVGSNSVLAIWEPPKYPNGHIRGYFITFENSTSGEIEETYVLHRQLHYLHEFLVPDSPYKVSVWAETNGGEGPKVTKNVRTWPIREPDVPVFETKALPKSIIIDWVPTNGSLWRMPGASFYINYTKENSNDWQQTEDIDIPNTNIVLNNLEENTNYVIVAVAKEGKRKSEALPIVVYTEGRNVVSHINHENLQNAVWFIAVLCALAIALILICVICIYARRRSGKYAVKRKEIEHGLYGNPAMMGTAEAIEDEHKKFLEYQYGYSKNPQML</sequence>
<organism evidence="1 2">
    <name type="scientific">Panagrolaimus sp. JU765</name>
    <dbReference type="NCBI Taxonomy" id="591449"/>
    <lineage>
        <taxon>Eukaryota</taxon>
        <taxon>Metazoa</taxon>
        <taxon>Ecdysozoa</taxon>
        <taxon>Nematoda</taxon>
        <taxon>Chromadorea</taxon>
        <taxon>Rhabditida</taxon>
        <taxon>Tylenchina</taxon>
        <taxon>Panagrolaimomorpha</taxon>
        <taxon>Panagrolaimoidea</taxon>
        <taxon>Panagrolaimidae</taxon>
        <taxon>Panagrolaimus</taxon>
    </lineage>
</organism>
<dbReference type="Proteomes" id="UP000887576">
    <property type="component" value="Unplaced"/>
</dbReference>
<dbReference type="WBParaSite" id="JU765_v2.g13086.t1">
    <property type="protein sequence ID" value="JU765_v2.g13086.t1"/>
    <property type="gene ID" value="JU765_v2.g13086"/>
</dbReference>
<reference evidence="2" key="1">
    <citation type="submission" date="2022-11" db="UniProtKB">
        <authorList>
            <consortium name="WormBaseParasite"/>
        </authorList>
    </citation>
    <scope>IDENTIFICATION</scope>
</reference>
<name>A0AC34Q5A4_9BILA</name>